<reference evidence="2 3" key="1">
    <citation type="submission" date="2019-07" db="EMBL/GenBank/DDBJ databases">
        <authorList>
            <person name="Chang H.-W."/>
            <person name="Raman A."/>
            <person name="Venkatesh S."/>
            <person name="Gehrig J."/>
        </authorList>
    </citation>
    <scope>NUCLEOTIDE SEQUENCE [LARGE SCALE GENOMIC DNA]</scope>
    <source>
        <strain evidence="2">Bifidobacterium_pseudocatenulatum_LFYP_29</strain>
    </source>
</reference>
<dbReference type="Pfam" id="PF20473">
    <property type="entry name" value="MmeI_Mtase"/>
    <property type="match status" value="1"/>
</dbReference>
<comment type="caution">
    <text evidence="2">The sequence shown here is derived from an EMBL/GenBank/DDBJ whole genome shotgun (WGS) entry which is preliminary data.</text>
</comment>
<protein>
    <recommendedName>
        <fullName evidence="1">MmeI-like DNA-methyltransferase domain-containing protein</fullName>
    </recommendedName>
</protein>
<dbReference type="EMBL" id="CABHOD010000008">
    <property type="protein sequence ID" value="VUX65239.1"/>
    <property type="molecule type" value="Genomic_DNA"/>
</dbReference>
<accession>A0AAX3IYE3</accession>
<evidence type="ECO:0000259" key="1">
    <source>
        <dbReference type="Pfam" id="PF20473"/>
    </source>
</evidence>
<dbReference type="Proteomes" id="UP000331308">
    <property type="component" value="Unassembled WGS sequence"/>
</dbReference>
<name>A0AAX3IYE3_BIFPS</name>
<gene>
    <name evidence="2" type="ORF">BPLFYP29_01820</name>
</gene>
<proteinExistence type="predicted"/>
<dbReference type="InterPro" id="IPR029063">
    <property type="entry name" value="SAM-dependent_MTases_sf"/>
</dbReference>
<sequence>MQRRTLGTREALEGILEDAATPTRAFASDYGYDLVSLLLPGDECSYVMGNPPFIGHQQHTQQIKDDMELVCGKAGGSLDYVAGWYFKAIDFLDGNPSAQFAFVSTNSITQGQHKSPRYSSMWSNEGGVSGSLTVRSAGTLRLRTMRTCMSSLSDSTEAQTLLRCMNTTTLTVNLWKHVRLISTVIYWMRLMCSWRRGVRRPVRKVFAVPDGRNSVGIRRASPIWRGSPYNQSGYLLITLGVQNSLISRETGYRPQMWKYSSYSSGVGARRAWSISPRLMPIQVSIRSSVKTSPAVRKS</sequence>
<evidence type="ECO:0000313" key="3">
    <source>
        <dbReference type="Proteomes" id="UP000331308"/>
    </source>
</evidence>
<organism evidence="2 3">
    <name type="scientific">Bifidobacterium pseudocatenulatum</name>
    <dbReference type="NCBI Taxonomy" id="28026"/>
    <lineage>
        <taxon>Bacteria</taxon>
        <taxon>Bacillati</taxon>
        <taxon>Actinomycetota</taxon>
        <taxon>Actinomycetes</taxon>
        <taxon>Bifidobacteriales</taxon>
        <taxon>Bifidobacteriaceae</taxon>
        <taxon>Bifidobacterium</taxon>
    </lineage>
</organism>
<feature type="domain" description="MmeI-like DNA-methyltransferase" evidence="1">
    <location>
        <begin position="44"/>
        <end position="123"/>
    </location>
</feature>
<dbReference type="Gene3D" id="3.40.50.150">
    <property type="entry name" value="Vaccinia Virus protein VP39"/>
    <property type="match status" value="1"/>
</dbReference>
<dbReference type="AlphaFoldDB" id="A0AAX3IYE3"/>
<evidence type="ECO:0000313" key="2">
    <source>
        <dbReference type="EMBL" id="VUX65239.1"/>
    </source>
</evidence>
<dbReference type="InterPro" id="IPR046816">
    <property type="entry name" value="MmeI_Mtase"/>
</dbReference>